<evidence type="ECO:0000313" key="2">
    <source>
        <dbReference type="EMBL" id="KOG55680.1"/>
    </source>
</evidence>
<evidence type="ECO:0000259" key="1">
    <source>
        <dbReference type="Pfam" id="PF00668"/>
    </source>
</evidence>
<proteinExistence type="predicted"/>
<organism evidence="2 3">
    <name type="scientific">Streptomyces virginiae</name>
    <name type="common">Streptomyces cinnamonensis</name>
    <dbReference type="NCBI Taxonomy" id="1961"/>
    <lineage>
        <taxon>Bacteria</taxon>
        <taxon>Bacillati</taxon>
        <taxon>Actinomycetota</taxon>
        <taxon>Actinomycetes</taxon>
        <taxon>Kitasatosporales</taxon>
        <taxon>Streptomycetaceae</taxon>
        <taxon>Streptomyces</taxon>
    </lineage>
</organism>
<feature type="domain" description="Condensation" evidence="1">
    <location>
        <begin position="137"/>
        <end position="320"/>
    </location>
</feature>
<dbReference type="AlphaFoldDB" id="A0A0L8MZG9"/>
<dbReference type="InterPro" id="IPR023213">
    <property type="entry name" value="CAT-like_dom_sf"/>
</dbReference>
<feature type="non-terminal residue" evidence="2">
    <location>
        <position position="338"/>
    </location>
</feature>
<dbReference type="Proteomes" id="UP000037084">
    <property type="component" value="Unassembled WGS sequence"/>
</dbReference>
<comment type="caution">
    <text evidence="2">The sequence shown here is derived from an EMBL/GenBank/DDBJ whole genome shotgun (WGS) entry which is preliminary data.</text>
</comment>
<dbReference type="Gene3D" id="3.30.559.30">
    <property type="entry name" value="Nonribosomal peptide synthetase, condensation domain"/>
    <property type="match status" value="1"/>
</dbReference>
<dbReference type="Gene3D" id="3.30.559.10">
    <property type="entry name" value="Chloramphenicol acetyltransferase-like domain"/>
    <property type="match status" value="1"/>
</dbReference>
<name>A0A0L8MZG9_STRVG</name>
<dbReference type="InterPro" id="IPR001242">
    <property type="entry name" value="Condensation_dom"/>
</dbReference>
<dbReference type="Pfam" id="PF00668">
    <property type="entry name" value="Condensation"/>
    <property type="match status" value="1"/>
</dbReference>
<dbReference type="GO" id="GO:0003824">
    <property type="term" value="F:catalytic activity"/>
    <property type="evidence" value="ECO:0007669"/>
    <property type="project" value="InterPro"/>
</dbReference>
<dbReference type="SUPFAM" id="SSF52777">
    <property type="entry name" value="CoA-dependent acyltransferases"/>
    <property type="match status" value="1"/>
</dbReference>
<dbReference type="PANTHER" id="PTHR45398:SF1">
    <property type="entry name" value="ENZYME, PUTATIVE (JCVI)-RELATED"/>
    <property type="match status" value="1"/>
</dbReference>
<sequence>MARTVAMTVVLTPGPPTSLDLHGSLTPAALTAALASLPPCTPTLHRHTDHHHTLTLPPPPFPAGRLSDLLTGAAAAGAEHRPAREPAGTPCTRHPECARHHGRATHPACAHHPACATHAGCATHPGCATAEPERPPPTTPLQREILLDAMTHPGAGLHVEQLHWRWYGPLDARRFTAAWQTLHAGEAVLRTALARPAAPGTGPLIAVHPHAAAELERHPRGSEDWHALLLSERMREFDLHRPGTALRIALLEEPGQVFRILLTYHQAFLDGWSARLLQRTLHRAYLADGRPLGSERRPDIRDHMHWLARRDQAPARVFWARSGAPAGAAGLPGRPDPT</sequence>
<evidence type="ECO:0000313" key="3">
    <source>
        <dbReference type="Proteomes" id="UP000037084"/>
    </source>
</evidence>
<accession>A0A0L8MZG9</accession>
<gene>
    <name evidence="2" type="ORF">ADK75_10170</name>
</gene>
<dbReference type="RefSeq" id="WP_248843309.1">
    <property type="nucleotide sequence ID" value="NZ_LGUV01000078.1"/>
</dbReference>
<dbReference type="EMBL" id="LGUV01000078">
    <property type="protein sequence ID" value="KOG55680.1"/>
    <property type="molecule type" value="Genomic_DNA"/>
</dbReference>
<protein>
    <recommendedName>
        <fullName evidence="1">Condensation domain-containing protein</fullName>
    </recommendedName>
</protein>
<dbReference type="PANTHER" id="PTHR45398">
    <property type="match status" value="1"/>
</dbReference>
<dbReference type="GO" id="GO:0008610">
    <property type="term" value="P:lipid biosynthetic process"/>
    <property type="evidence" value="ECO:0007669"/>
    <property type="project" value="UniProtKB-ARBA"/>
</dbReference>
<reference evidence="3" key="1">
    <citation type="submission" date="2015-07" db="EMBL/GenBank/DDBJ databases">
        <authorList>
            <consortium name="Consortium for Microbial Forensics and Genomics (microFORGE)"/>
            <person name="Knight B.M."/>
            <person name="Roberts D.P."/>
            <person name="Lin D."/>
            <person name="Hari K."/>
            <person name="Fletcher J."/>
            <person name="Melcher U."/>
            <person name="Blagden T."/>
            <person name="Winegar R.A."/>
        </authorList>
    </citation>
    <scope>NUCLEOTIDE SEQUENCE [LARGE SCALE GENOMIC DNA]</scope>
    <source>
        <strain evidence="3">NRRL B-1447</strain>
    </source>
</reference>